<dbReference type="PROSITE" id="PS51257">
    <property type="entry name" value="PROKAR_LIPOPROTEIN"/>
    <property type="match status" value="1"/>
</dbReference>
<reference evidence="3 4" key="1">
    <citation type="submission" date="2019-03" db="EMBL/GenBank/DDBJ databases">
        <title>Draft genome sequences of novel Actinobacteria.</title>
        <authorList>
            <person name="Sahin N."/>
            <person name="Ay H."/>
            <person name="Saygin H."/>
        </authorList>
    </citation>
    <scope>NUCLEOTIDE SEQUENCE [LARGE SCALE GENOMIC DNA]</scope>
    <source>
        <strain evidence="3 4">5K138</strain>
    </source>
</reference>
<keyword evidence="4" id="KW-1185">Reference proteome</keyword>
<comment type="caution">
    <text evidence="3">The sequence shown here is derived from an EMBL/GenBank/DDBJ whole genome shotgun (WGS) entry which is preliminary data.</text>
</comment>
<dbReference type="InParanoid" id="A0A4R5DEY6"/>
<feature type="compositionally biased region" description="Low complexity" evidence="1">
    <location>
        <begin position="158"/>
        <end position="178"/>
    </location>
</feature>
<evidence type="ECO:0008006" key="5">
    <source>
        <dbReference type="Google" id="ProtNLM"/>
    </source>
</evidence>
<organism evidence="3 4">
    <name type="scientific">Jiangella asiatica</name>
    <dbReference type="NCBI Taxonomy" id="2530372"/>
    <lineage>
        <taxon>Bacteria</taxon>
        <taxon>Bacillati</taxon>
        <taxon>Actinomycetota</taxon>
        <taxon>Actinomycetes</taxon>
        <taxon>Jiangellales</taxon>
        <taxon>Jiangellaceae</taxon>
        <taxon>Jiangella</taxon>
    </lineage>
</organism>
<name>A0A4R5DEY6_9ACTN</name>
<proteinExistence type="predicted"/>
<evidence type="ECO:0000313" key="3">
    <source>
        <dbReference type="EMBL" id="TDE10431.1"/>
    </source>
</evidence>
<dbReference type="EMBL" id="SMKZ01000014">
    <property type="protein sequence ID" value="TDE10431.1"/>
    <property type="molecule type" value="Genomic_DNA"/>
</dbReference>
<evidence type="ECO:0000256" key="2">
    <source>
        <dbReference type="SAM" id="SignalP"/>
    </source>
</evidence>
<evidence type="ECO:0000256" key="1">
    <source>
        <dbReference type="SAM" id="MobiDB-lite"/>
    </source>
</evidence>
<evidence type="ECO:0000313" key="4">
    <source>
        <dbReference type="Proteomes" id="UP000294739"/>
    </source>
</evidence>
<dbReference type="Proteomes" id="UP000294739">
    <property type="component" value="Unassembled WGS sequence"/>
</dbReference>
<gene>
    <name evidence="3" type="ORF">E1269_12135</name>
</gene>
<dbReference type="RefSeq" id="WP_131894733.1">
    <property type="nucleotide sequence ID" value="NZ_SMKZ01000014.1"/>
</dbReference>
<feature type="compositionally biased region" description="Polar residues" evidence="1">
    <location>
        <begin position="202"/>
        <end position="211"/>
    </location>
</feature>
<sequence length="211" mass="21312">MKLGVRRLALAAVPVLALSGVAGCSIQEQTQRWYTATDGVNANAGDIGLRNVQVVSDGEGRATLIATFANSGDEADELTEVLIGDVPAELSAGLEIPAGGTAVVGPDGDRVDGQDVEAEPGRTVTVEFRFGSAPRTTVQAIVVPAEDDYADALSESGPTGEETPTDDATPTDEPTGDAGATDGTEPTSEATGEAEPTDGAEPTQTGTPASE</sequence>
<dbReference type="InterPro" id="IPR036182">
    <property type="entry name" value="PCuAC_sf"/>
</dbReference>
<protein>
    <recommendedName>
        <fullName evidence="5">DNA modification methylase</fullName>
    </recommendedName>
</protein>
<feature type="signal peptide" evidence="2">
    <location>
        <begin position="1"/>
        <end position="17"/>
    </location>
</feature>
<dbReference type="AlphaFoldDB" id="A0A4R5DEY6"/>
<dbReference type="OrthoDB" id="5191157at2"/>
<feature type="region of interest" description="Disordered" evidence="1">
    <location>
        <begin position="151"/>
        <end position="211"/>
    </location>
</feature>
<dbReference type="SUPFAM" id="SSF110087">
    <property type="entry name" value="DR1885-like metal-binding protein"/>
    <property type="match status" value="1"/>
</dbReference>
<accession>A0A4R5DEY6</accession>
<feature type="chain" id="PRO_5039269691" description="DNA modification methylase" evidence="2">
    <location>
        <begin position="18"/>
        <end position="211"/>
    </location>
</feature>
<keyword evidence="2" id="KW-0732">Signal</keyword>